<dbReference type="PANTHER" id="PTHR28177">
    <property type="entry name" value="ALTERED INHERITANCE OF MITOCHONDRIA PROTEIN 19, MITOCHONDRIAL"/>
    <property type="match status" value="1"/>
</dbReference>
<accession>A0A165YUQ4</accession>
<keyword evidence="1" id="KW-0812">Transmembrane</keyword>
<gene>
    <name evidence="2" type="ORF">FIBSPDRAFT_226629</name>
</gene>
<dbReference type="GO" id="GO:0005739">
    <property type="term" value="C:mitochondrion"/>
    <property type="evidence" value="ECO:0007669"/>
    <property type="project" value="TreeGrafter"/>
</dbReference>
<sequence>MQLATTKDILLTRSALCSQYRLSSRTPSFPRHTHIAPFLQRVAFAAVFGGSGYAIASGDVRNGSGIASAWSLTYLFLHLRQSFKSPRNPLSILMAGGAAASAGIYGTEYFIFQT</sequence>
<protein>
    <submittedName>
        <fullName evidence="2">Uncharacterized protein</fullName>
    </submittedName>
</protein>
<dbReference type="Pfam" id="PF10315">
    <property type="entry name" value="Aim19"/>
    <property type="match status" value="1"/>
</dbReference>
<keyword evidence="3" id="KW-1185">Reference proteome</keyword>
<reference evidence="2 3" key="1">
    <citation type="journal article" date="2016" name="Mol. Biol. Evol.">
        <title>Comparative Genomics of Early-Diverging Mushroom-Forming Fungi Provides Insights into the Origins of Lignocellulose Decay Capabilities.</title>
        <authorList>
            <person name="Nagy L.G."/>
            <person name="Riley R."/>
            <person name="Tritt A."/>
            <person name="Adam C."/>
            <person name="Daum C."/>
            <person name="Floudas D."/>
            <person name="Sun H."/>
            <person name="Yadav J.S."/>
            <person name="Pangilinan J."/>
            <person name="Larsson K.H."/>
            <person name="Matsuura K."/>
            <person name="Barry K."/>
            <person name="Labutti K."/>
            <person name="Kuo R."/>
            <person name="Ohm R.A."/>
            <person name="Bhattacharya S.S."/>
            <person name="Shirouzu T."/>
            <person name="Yoshinaga Y."/>
            <person name="Martin F.M."/>
            <person name="Grigoriev I.V."/>
            <person name="Hibbett D.S."/>
        </authorList>
    </citation>
    <scope>NUCLEOTIDE SEQUENCE [LARGE SCALE GENOMIC DNA]</scope>
    <source>
        <strain evidence="2 3">CBS 109695</strain>
    </source>
</reference>
<evidence type="ECO:0000313" key="2">
    <source>
        <dbReference type="EMBL" id="KZP09935.1"/>
    </source>
</evidence>
<keyword evidence="1" id="KW-1133">Transmembrane helix</keyword>
<proteinExistence type="predicted"/>
<dbReference type="PANTHER" id="PTHR28177:SF1">
    <property type="entry name" value="ALTERED INHERITANCE OF MITOCHONDRIA PROTEIN 19, MITOCHONDRIAL"/>
    <property type="match status" value="1"/>
</dbReference>
<dbReference type="AlphaFoldDB" id="A0A165YUQ4"/>
<dbReference type="InterPro" id="IPR019419">
    <property type="entry name" value="AIM19"/>
</dbReference>
<dbReference type="STRING" id="436010.A0A165YUQ4"/>
<feature type="transmembrane region" description="Helical" evidence="1">
    <location>
        <begin position="91"/>
        <end position="112"/>
    </location>
</feature>
<name>A0A165YUQ4_9AGAM</name>
<dbReference type="EMBL" id="KV417689">
    <property type="protein sequence ID" value="KZP09935.1"/>
    <property type="molecule type" value="Genomic_DNA"/>
</dbReference>
<evidence type="ECO:0000313" key="3">
    <source>
        <dbReference type="Proteomes" id="UP000076532"/>
    </source>
</evidence>
<keyword evidence="1" id="KW-0472">Membrane</keyword>
<dbReference type="Proteomes" id="UP000076532">
    <property type="component" value="Unassembled WGS sequence"/>
</dbReference>
<evidence type="ECO:0000256" key="1">
    <source>
        <dbReference type="SAM" id="Phobius"/>
    </source>
</evidence>
<dbReference type="OrthoDB" id="5554402at2759"/>
<organism evidence="2 3">
    <name type="scientific">Athelia psychrophila</name>
    <dbReference type="NCBI Taxonomy" id="1759441"/>
    <lineage>
        <taxon>Eukaryota</taxon>
        <taxon>Fungi</taxon>
        <taxon>Dikarya</taxon>
        <taxon>Basidiomycota</taxon>
        <taxon>Agaricomycotina</taxon>
        <taxon>Agaricomycetes</taxon>
        <taxon>Agaricomycetidae</taxon>
        <taxon>Atheliales</taxon>
        <taxon>Atheliaceae</taxon>
        <taxon>Athelia</taxon>
    </lineage>
</organism>